<evidence type="ECO:0000313" key="2">
    <source>
        <dbReference type="EnsemblProtists" id="HpaP809481"/>
    </source>
</evidence>
<sequence length="245" mass="26727">MARKRRTGSHRSTAFAHREETDFADAIAQGDPGASDAGVSGPILHQAAVETSLLSPAFQLGAASGVSSDAPLVTAESCLRSPPVPDPTWSKAGVSSLFARKYPVPSMGGIFCQTSEEGLLALTAAQADANAAAASNTSKYRLEYECAHQDCWRLLEGKQRTRTALEKETYRLWLVKAMYLVFPPVFYLRNSDAARTELRRIKQFQVVDCVIGSTPTYLEATLCTSSKLRIRSVMRCTRRMQTTAS</sequence>
<protein>
    <submittedName>
        <fullName evidence="2">Uncharacterized protein</fullName>
    </submittedName>
</protein>
<dbReference type="InParanoid" id="M4BSP7"/>
<accession>M4BSP7</accession>
<proteinExistence type="predicted"/>
<dbReference type="EMBL" id="JH597779">
    <property type="status" value="NOT_ANNOTATED_CDS"/>
    <property type="molecule type" value="Genomic_DNA"/>
</dbReference>
<dbReference type="HOGENOM" id="CLU_1135335_0_0_1"/>
<evidence type="ECO:0000313" key="3">
    <source>
        <dbReference type="Proteomes" id="UP000011713"/>
    </source>
</evidence>
<feature type="region of interest" description="Disordered" evidence="1">
    <location>
        <begin position="1"/>
        <end position="21"/>
    </location>
</feature>
<evidence type="ECO:0000256" key="1">
    <source>
        <dbReference type="SAM" id="MobiDB-lite"/>
    </source>
</evidence>
<dbReference type="VEuPathDB" id="FungiDB:HpaG809481"/>
<dbReference type="EnsemblProtists" id="HpaT809481">
    <property type="protein sequence ID" value="HpaP809481"/>
    <property type="gene ID" value="HpaG809481"/>
</dbReference>
<reference evidence="3" key="1">
    <citation type="journal article" date="2010" name="Science">
        <title>Signatures of adaptation to obligate biotrophy in the Hyaloperonospora arabidopsidis genome.</title>
        <authorList>
            <person name="Baxter L."/>
            <person name="Tripathy S."/>
            <person name="Ishaque N."/>
            <person name="Boot N."/>
            <person name="Cabral A."/>
            <person name="Kemen E."/>
            <person name="Thines M."/>
            <person name="Ah-Fong A."/>
            <person name="Anderson R."/>
            <person name="Badejoko W."/>
            <person name="Bittner-Eddy P."/>
            <person name="Boore J.L."/>
            <person name="Chibucos M.C."/>
            <person name="Coates M."/>
            <person name="Dehal P."/>
            <person name="Delehaunty K."/>
            <person name="Dong S."/>
            <person name="Downton P."/>
            <person name="Dumas B."/>
            <person name="Fabro G."/>
            <person name="Fronick C."/>
            <person name="Fuerstenberg S.I."/>
            <person name="Fulton L."/>
            <person name="Gaulin E."/>
            <person name="Govers F."/>
            <person name="Hughes L."/>
            <person name="Humphray S."/>
            <person name="Jiang R.H."/>
            <person name="Judelson H."/>
            <person name="Kamoun S."/>
            <person name="Kyung K."/>
            <person name="Meijer H."/>
            <person name="Minx P."/>
            <person name="Morris P."/>
            <person name="Nelson J."/>
            <person name="Phuntumart V."/>
            <person name="Qutob D."/>
            <person name="Rehmany A."/>
            <person name="Rougon-Cardoso A."/>
            <person name="Ryden P."/>
            <person name="Torto-Alalibo T."/>
            <person name="Studholme D."/>
            <person name="Wang Y."/>
            <person name="Win J."/>
            <person name="Wood J."/>
            <person name="Clifton S.W."/>
            <person name="Rogers J."/>
            <person name="Van den Ackerveken G."/>
            <person name="Jones J.D."/>
            <person name="McDowell J.M."/>
            <person name="Beynon J."/>
            <person name="Tyler B.M."/>
        </authorList>
    </citation>
    <scope>NUCLEOTIDE SEQUENCE [LARGE SCALE GENOMIC DNA]</scope>
    <source>
        <strain evidence="3">Emoy2</strain>
    </source>
</reference>
<keyword evidence="3" id="KW-1185">Reference proteome</keyword>
<reference evidence="2" key="2">
    <citation type="submission" date="2015-06" db="UniProtKB">
        <authorList>
            <consortium name="EnsemblProtists"/>
        </authorList>
    </citation>
    <scope>IDENTIFICATION</scope>
    <source>
        <strain evidence="2">Emoy2</strain>
    </source>
</reference>
<organism evidence="2 3">
    <name type="scientific">Hyaloperonospora arabidopsidis (strain Emoy2)</name>
    <name type="common">Downy mildew agent</name>
    <name type="synonym">Peronospora arabidopsidis</name>
    <dbReference type="NCBI Taxonomy" id="559515"/>
    <lineage>
        <taxon>Eukaryota</taxon>
        <taxon>Sar</taxon>
        <taxon>Stramenopiles</taxon>
        <taxon>Oomycota</taxon>
        <taxon>Peronosporomycetes</taxon>
        <taxon>Peronosporales</taxon>
        <taxon>Peronosporaceae</taxon>
        <taxon>Hyaloperonospora</taxon>
    </lineage>
</organism>
<dbReference type="AlphaFoldDB" id="M4BSP7"/>
<name>M4BSP7_HYAAE</name>
<dbReference type="Proteomes" id="UP000011713">
    <property type="component" value="Unassembled WGS sequence"/>
</dbReference>